<proteinExistence type="predicted"/>
<name>A0AA35YJX5_LACSI</name>
<evidence type="ECO:0000256" key="1">
    <source>
        <dbReference type="SAM" id="MobiDB-lite"/>
    </source>
</evidence>
<evidence type="ECO:0008006" key="4">
    <source>
        <dbReference type="Google" id="ProtNLM"/>
    </source>
</evidence>
<sequence length="461" mass="53781">MISSSQDVPPMNLKSPYHIEEMKKSDDVAKINIEKQTLVSKLKILVEKPLNEQKGSATSDFEKGKVKIVFEDEANPFLSEEKNIAQAKQHVFVNNDEECQLYFPLIMKAFIFRTLDKVVDITLANLATNKNLFNFYVKQSKPQYEMWSLKCLSGVMVGKPFNSEGFANVYFRGFRGAINEVFDFILAGLPQMNHYDWIVLLSIVAKDPIKYEPIFQVLRSMIRGYIQEVGKMDVEIVKKLNRKPIVKPLDKPKVFENQKIGFIEKEPWSIVYQTRESEANRVPETQFQSSQPEHFQFRDSQNVEFESSSDDPVPERNEEETSEELRPVVEKKRTFTNRQKSKKWVEREELALARAYVDCSQDKQRGNQQRFDAFWDRVLENFNVQIGGSDRTRHQVNSKWKDLQKKCNAFNCIYNRGMNSVASRRSEADVLKASPSEYRSTINQKSFPHQKAWEWLKDHAK</sequence>
<dbReference type="PANTHER" id="PTHR45023:SF13">
    <property type="entry name" value="PUTATIVE-RELATED"/>
    <property type="match status" value="1"/>
</dbReference>
<dbReference type="EMBL" id="OX465079">
    <property type="protein sequence ID" value="CAI9275376.1"/>
    <property type="molecule type" value="Genomic_DNA"/>
</dbReference>
<dbReference type="Proteomes" id="UP001177003">
    <property type="component" value="Chromosome 3"/>
</dbReference>
<dbReference type="PANTHER" id="PTHR45023">
    <property type="match status" value="1"/>
</dbReference>
<evidence type="ECO:0000313" key="3">
    <source>
        <dbReference type="Proteomes" id="UP001177003"/>
    </source>
</evidence>
<reference evidence="2" key="1">
    <citation type="submission" date="2023-04" db="EMBL/GenBank/DDBJ databases">
        <authorList>
            <person name="Vijverberg K."/>
            <person name="Xiong W."/>
            <person name="Schranz E."/>
        </authorList>
    </citation>
    <scope>NUCLEOTIDE SEQUENCE</scope>
</reference>
<organism evidence="2 3">
    <name type="scientific">Lactuca saligna</name>
    <name type="common">Willowleaf lettuce</name>
    <dbReference type="NCBI Taxonomy" id="75948"/>
    <lineage>
        <taxon>Eukaryota</taxon>
        <taxon>Viridiplantae</taxon>
        <taxon>Streptophyta</taxon>
        <taxon>Embryophyta</taxon>
        <taxon>Tracheophyta</taxon>
        <taxon>Spermatophyta</taxon>
        <taxon>Magnoliopsida</taxon>
        <taxon>eudicotyledons</taxon>
        <taxon>Gunneridae</taxon>
        <taxon>Pentapetalae</taxon>
        <taxon>asterids</taxon>
        <taxon>campanulids</taxon>
        <taxon>Asterales</taxon>
        <taxon>Asteraceae</taxon>
        <taxon>Cichorioideae</taxon>
        <taxon>Cichorieae</taxon>
        <taxon>Lactucinae</taxon>
        <taxon>Lactuca</taxon>
    </lineage>
</organism>
<keyword evidence="3" id="KW-1185">Reference proteome</keyword>
<accession>A0AA35YJX5</accession>
<feature type="region of interest" description="Disordered" evidence="1">
    <location>
        <begin position="281"/>
        <end position="328"/>
    </location>
</feature>
<evidence type="ECO:0000313" key="2">
    <source>
        <dbReference type="EMBL" id="CAI9275376.1"/>
    </source>
</evidence>
<gene>
    <name evidence="2" type="ORF">LSALG_LOCUS15406</name>
</gene>
<protein>
    <recommendedName>
        <fullName evidence="4">Myb-like domain-containing protein</fullName>
    </recommendedName>
</protein>
<feature type="compositionally biased region" description="Polar residues" evidence="1">
    <location>
        <begin position="283"/>
        <end position="306"/>
    </location>
</feature>
<dbReference type="AlphaFoldDB" id="A0AA35YJX5"/>